<evidence type="ECO:0000313" key="4">
    <source>
        <dbReference type="Proteomes" id="UP000002772"/>
    </source>
</evidence>
<dbReference type="HOGENOM" id="CLU_110694_0_1_10"/>
<keyword evidence="4" id="KW-1185">Reference proteome</keyword>
<dbReference type="AlphaFoldDB" id="F8NB87"/>
<evidence type="ECO:0000313" key="3">
    <source>
        <dbReference type="EMBL" id="EGN55905.1"/>
    </source>
</evidence>
<protein>
    <recommendedName>
        <fullName evidence="5">Cell division protein FtsL</fullName>
    </recommendedName>
</protein>
<keyword evidence="2" id="KW-1133">Transmembrane helix</keyword>
<gene>
    <name evidence="3" type="ORF">Premu_0423</name>
</gene>
<sequence length="173" mass="19686">MKEKTIGNDKEPQQDNAQEPQKDVKADAEKPADPTEDQKEGEKDGEKSLSEVIREQATEDEAPQSRTFSLKKILGGDILSTSFMHRQVWLFLLIALFIVVYIANRYSCQQDIIQIDALQKELKDAKYRALSSNSKLTEKSRQSNVLEMLKDNKDSTLKLPSQPPYMITVPDNE</sequence>
<dbReference type="RefSeq" id="WP_007572743.1">
    <property type="nucleotide sequence ID" value="NZ_BPTS01000001.1"/>
</dbReference>
<feature type="region of interest" description="Disordered" evidence="1">
    <location>
        <begin position="1"/>
        <end position="50"/>
    </location>
</feature>
<reference evidence="4" key="1">
    <citation type="journal article" date="2011" name="Stand. Genomic Sci.">
        <title>Non-contiguous finished genome sequence of the opportunistic oral pathogen Prevotella multisaccharivorax type strain (PPPA20).</title>
        <authorList>
            <person name="Pati A."/>
            <person name="Gronow S."/>
            <person name="Lu M."/>
            <person name="Lapidus A."/>
            <person name="Nolan M."/>
            <person name="Lucas S."/>
            <person name="Hammon N."/>
            <person name="Deshpande S."/>
            <person name="Cheng J.F."/>
            <person name="Tapia R."/>
            <person name="Han C."/>
            <person name="Goodwin L."/>
            <person name="Pitluck S."/>
            <person name="Liolios K."/>
            <person name="Pagani I."/>
            <person name="Mavromatis K."/>
            <person name="Mikhailova N."/>
            <person name="Huntemann M."/>
            <person name="Chen A."/>
            <person name="Palaniappan K."/>
            <person name="Land M."/>
            <person name="Hauser L."/>
            <person name="Detter J.C."/>
            <person name="Brambilla E.M."/>
            <person name="Rohde M."/>
            <person name="Goker M."/>
            <person name="Woyke T."/>
            <person name="Bristow J."/>
            <person name="Eisen J.A."/>
            <person name="Markowitz V."/>
            <person name="Hugenholtz P."/>
            <person name="Kyrpides N.C."/>
            <person name="Klenk H.P."/>
            <person name="Ivanova N."/>
        </authorList>
    </citation>
    <scope>NUCLEOTIDE SEQUENCE [LARGE SCALE GENOMIC DNA]</scope>
    <source>
        <strain evidence="4">DSM 17128</strain>
    </source>
</reference>
<feature type="compositionally biased region" description="Basic and acidic residues" evidence="1">
    <location>
        <begin position="20"/>
        <end position="50"/>
    </location>
</feature>
<keyword evidence="2" id="KW-0812">Transmembrane</keyword>
<evidence type="ECO:0008006" key="5">
    <source>
        <dbReference type="Google" id="ProtNLM"/>
    </source>
</evidence>
<dbReference type="Pfam" id="PF19579">
    <property type="entry name" value="FtsL_2"/>
    <property type="match status" value="1"/>
</dbReference>
<dbReference type="InterPro" id="IPR045755">
    <property type="entry name" value="FtsL-like"/>
</dbReference>
<dbReference type="EMBL" id="GL945017">
    <property type="protein sequence ID" value="EGN55905.1"/>
    <property type="molecule type" value="Genomic_DNA"/>
</dbReference>
<dbReference type="STRING" id="688246.Premu_0423"/>
<feature type="transmembrane region" description="Helical" evidence="2">
    <location>
        <begin position="88"/>
        <end position="106"/>
    </location>
</feature>
<name>F8NB87_9BACT</name>
<organism evidence="3 4">
    <name type="scientific">Hallella multisaccharivorax DSM 17128</name>
    <dbReference type="NCBI Taxonomy" id="688246"/>
    <lineage>
        <taxon>Bacteria</taxon>
        <taxon>Pseudomonadati</taxon>
        <taxon>Bacteroidota</taxon>
        <taxon>Bacteroidia</taxon>
        <taxon>Bacteroidales</taxon>
        <taxon>Prevotellaceae</taxon>
        <taxon>Hallella</taxon>
    </lineage>
</organism>
<keyword evidence="2" id="KW-0472">Membrane</keyword>
<dbReference type="Proteomes" id="UP000002772">
    <property type="component" value="Unassembled WGS sequence"/>
</dbReference>
<proteinExistence type="predicted"/>
<accession>F8NB87</accession>
<evidence type="ECO:0000256" key="2">
    <source>
        <dbReference type="SAM" id="Phobius"/>
    </source>
</evidence>
<feature type="compositionally biased region" description="Basic and acidic residues" evidence="1">
    <location>
        <begin position="1"/>
        <end position="13"/>
    </location>
</feature>
<evidence type="ECO:0000256" key="1">
    <source>
        <dbReference type="SAM" id="MobiDB-lite"/>
    </source>
</evidence>
<dbReference type="eggNOG" id="ENOG5032ZQF">
    <property type="taxonomic scope" value="Bacteria"/>
</dbReference>